<proteinExistence type="predicted"/>
<organism evidence="2">
    <name type="scientific">Anguilla anguilla</name>
    <name type="common">European freshwater eel</name>
    <name type="synonym">Muraena anguilla</name>
    <dbReference type="NCBI Taxonomy" id="7936"/>
    <lineage>
        <taxon>Eukaryota</taxon>
        <taxon>Metazoa</taxon>
        <taxon>Chordata</taxon>
        <taxon>Craniata</taxon>
        <taxon>Vertebrata</taxon>
        <taxon>Euteleostomi</taxon>
        <taxon>Actinopterygii</taxon>
        <taxon>Neopterygii</taxon>
        <taxon>Teleostei</taxon>
        <taxon>Anguilliformes</taxon>
        <taxon>Anguillidae</taxon>
        <taxon>Anguilla</taxon>
    </lineage>
</organism>
<dbReference type="EMBL" id="GBXM01040614">
    <property type="protein sequence ID" value="JAH67963.1"/>
    <property type="molecule type" value="Transcribed_RNA"/>
</dbReference>
<reference evidence="2" key="2">
    <citation type="journal article" date="2015" name="Fish Shellfish Immunol.">
        <title>Early steps in the European eel (Anguilla anguilla)-Vibrio vulnificus interaction in the gills: Role of the RtxA13 toxin.</title>
        <authorList>
            <person name="Callol A."/>
            <person name="Pajuelo D."/>
            <person name="Ebbesson L."/>
            <person name="Teles M."/>
            <person name="MacKenzie S."/>
            <person name="Amaro C."/>
        </authorList>
    </citation>
    <scope>NUCLEOTIDE SEQUENCE</scope>
</reference>
<evidence type="ECO:0000313" key="2">
    <source>
        <dbReference type="EMBL" id="JAH67963.1"/>
    </source>
</evidence>
<sequence>MSIQGPSVRSVPDTKTQRKRRPSSAHAPKPNPTI</sequence>
<evidence type="ECO:0000256" key="1">
    <source>
        <dbReference type="SAM" id="MobiDB-lite"/>
    </source>
</evidence>
<protein>
    <submittedName>
        <fullName evidence="2">Uncharacterized protein</fullName>
    </submittedName>
</protein>
<feature type="region of interest" description="Disordered" evidence="1">
    <location>
        <begin position="1"/>
        <end position="34"/>
    </location>
</feature>
<dbReference type="AlphaFoldDB" id="A0A0E9USM2"/>
<reference evidence="2" key="1">
    <citation type="submission" date="2014-11" db="EMBL/GenBank/DDBJ databases">
        <authorList>
            <person name="Amaro Gonzalez C."/>
        </authorList>
    </citation>
    <scope>NUCLEOTIDE SEQUENCE</scope>
</reference>
<name>A0A0E9USM2_ANGAN</name>
<accession>A0A0E9USM2</accession>